<dbReference type="EMBL" id="CM042037">
    <property type="protein sequence ID" value="KAI3742416.1"/>
    <property type="molecule type" value="Genomic_DNA"/>
</dbReference>
<dbReference type="Proteomes" id="UP001056120">
    <property type="component" value="Linkage Group LG20"/>
</dbReference>
<gene>
    <name evidence="1" type="ORF">L1987_60097</name>
</gene>
<reference evidence="1 2" key="2">
    <citation type="journal article" date="2022" name="Mol. Ecol. Resour.">
        <title>The genomes of chicory, endive, great burdock and yacon provide insights into Asteraceae paleo-polyploidization history and plant inulin production.</title>
        <authorList>
            <person name="Fan W."/>
            <person name="Wang S."/>
            <person name="Wang H."/>
            <person name="Wang A."/>
            <person name="Jiang F."/>
            <person name="Liu H."/>
            <person name="Zhao H."/>
            <person name="Xu D."/>
            <person name="Zhang Y."/>
        </authorList>
    </citation>
    <scope>NUCLEOTIDE SEQUENCE [LARGE SCALE GENOMIC DNA]</scope>
    <source>
        <strain evidence="2">cv. Yunnan</strain>
        <tissue evidence="1">Leaves</tissue>
    </source>
</reference>
<organism evidence="1 2">
    <name type="scientific">Smallanthus sonchifolius</name>
    <dbReference type="NCBI Taxonomy" id="185202"/>
    <lineage>
        <taxon>Eukaryota</taxon>
        <taxon>Viridiplantae</taxon>
        <taxon>Streptophyta</taxon>
        <taxon>Embryophyta</taxon>
        <taxon>Tracheophyta</taxon>
        <taxon>Spermatophyta</taxon>
        <taxon>Magnoliopsida</taxon>
        <taxon>eudicotyledons</taxon>
        <taxon>Gunneridae</taxon>
        <taxon>Pentapetalae</taxon>
        <taxon>asterids</taxon>
        <taxon>campanulids</taxon>
        <taxon>Asterales</taxon>
        <taxon>Asteraceae</taxon>
        <taxon>Asteroideae</taxon>
        <taxon>Heliantheae alliance</taxon>
        <taxon>Millerieae</taxon>
        <taxon>Smallanthus</taxon>
    </lineage>
</organism>
<evidence type="ECO:0000313" key="1">
    <source>
        <dbReference type="EMBL" id="KAI3742416.1"/>
    </source>
</evidence>
<keyword evidence="2" id="KW-1185">Reference proteome</keyword>
<evidence type="ECO:0000313" key="2">
    <source>
        <dbReference type="Proteomes" id="UP001056120"/>
    </source>
</evidence>
<protein>
    <submittedName>
        <fullName evidence="1">Uncharacterized protein</fullName>
    </submittedName>
</protein>
<reference evidence="2" key="1">
    <citation type="journal article" date="2022" name="Mol. Ecol. Resour.">
        <title>The genomes of chicory, endive, great burdock and yacon provide insights into Asteraceae palaeo-polyploidization history and plant inulin production.</title>
        <authorList>
            <person name="Fan W."/>
            <person name="Wang S."/>
            <person name="Wang H."/>
            <person name="Wang A."/>
            <person name="Jiang F."/>
            <person name="Liu H."/>
            <person name="Zhao H."/>
            <person name="Xu D."/>
            <person name="Zhang Y."/>
        </authorList>
    </citation>
    <scope>NUCLEOTIDE SEQUENCE [LARGE SCALE GENOMIC DNA]</scope>
    <source>
        <strain evidence="2">cv. Yunnan</strain>
    </source>
</reference>
<name>A0ACB9D7H0_9ASTR</name>
<accession>A0ACB9D7H0</accession>
<comment type="caution">
    <text evidence="1">The sequence shown here is derived from an EMBL/GenBank/DDBJ whole genome shotgun (WGS) entry which is preliminary data.</text>
</comment>
<sequence>MFMILHVKTPRKTEHFQCDVCNFKACLEEADRVEYDEDIPKKKKGSQKSLKRRYEAGDPKHLARKNGLRIEDEPADILNKEDALTDKDPQVTEWENAILFYLNNIFPLRDIFECYVPTKVCPVLVSISVWLIFYKSALFLSGDVLLIDIDANAIPTCTYFPKQLSREELLKHLPEKWITNFKQIHQAPVQTTTAPDFVRHQDGLVEVKFKKQDRRDVFSTMFMIQPVKTSSKIEHFQYDVCNFKAWLEEADRVDYDEDIPKKKK</sequence>
<proteinExistence type="predicted"/>